<evidence type="ECO:0000256" key="9">
    <source>
        <dbReference type="SAM" id="SignalP"/>
    </source>
</evidence>
<keyword evidence="3 7" id="KW-0479">Metal-binding</keyword>
<comment type="caution">
    <text evidence="10">The sequence shown here is derived from an EMBL/GenBank/DDBJ whole genome shotgun (WGS) entry which is preliminary data.</text>
</comment>
<keyword evidence="7 8" id="KW-0349">Heme</keyword>
<evidence type="ECO:0000313" key="11">
    <source>
        <dbReference type="Proteomes" id="UP000678393"/>
    </source>
</evidence>
<dbReference type="Pfam" id="PF00067">
    <property type="entry name" value="p450"/>
    <property type="match status" value="1"/>
</dbReference>
<reference evidence="10" key="1">
    <citation type="submission" date="2021-04" db="EMBL/GenBank/DDBJ databases">
        <authorList>
            <consortium name="Molecular Ecology Group"/>
        </authorList>
    </citation>
    <scope>NUCLEOTIDE SEQUENCE</scope>
</reference>
<protein>
    <recommendedName>
        <fullName evidence="12">Cytochrome P450</fullName>
    </recommendedName>
</protein>
<name>A0A8S3YIQ9_9EUPU</name>
<proteinExistence type="inferred from homology"/>
<dbReference type="InterPro" id="IPR001128">
    <property type="entry name" value="Cyt_P450"/>
</dbReference>
<dbReference type="PRINTS" id="PR00463">
    <property type="entry name" value="EP450I"/>
</dbReference>
<evidence type="ECO:0008006" key="12">
    <source>
        <dbReference type="Google" id="ProtNLM"/>
    </source>
</evidence>
<sequence>MELTTWIVALLVFLVIYLWLQRPDPRLPPSPVRPLPVVGHLFSMARDTRPQFREWRKQCGDIYSLYMGQYLVVVLNGYDLIKEALVKKADAFSGRPQFFVDTATTLGGKGVIFSNGTLWKEQRSVSLSILRAFGMGKNILAEKIQEEVGCYMDALADLKGKPTDIRIITNISTSNIICSLLLGQRFDYDDTKFQDLIHKLGTLVEEQEMVSAINFLPWLEKLPGDFFKAKKISRSCIAIIDMLNSVLKEKKRNVNDSNDVCNLIDAYLIERNKKIQAGLSTTLDDQNLLKIMFDLFGAGTETTSTTIYWCLLYMLNYPEVQEKVSDEIKYKVGTDRVPTIQDKTQLNYLNAVIMETQRLASIVPLSLTHMCSEEVTLKDYTLPKGTWIIPNLDSVLHEKATWGEDAMSFRPERFIDNDGKLKNPEQFIPFSIGRRACLGESLAKMELFLFLSNMFQRFQFLPPNPYGVPPLAYKTSAVVIPQAYAVRVVDRK</sequence>
<keyword evidence="6 8" id="KW-0503">Monooxygenase</keyword>
<dbReference type="PANTHER" id="PTHR24300:SF375">
    <property type="entry name" value="CYTOCHROME P450 FAMILY"/>
    <property type="match status" value="1"/>
</dbReference>
<organism evidence="10 11">
    <name type="scientific">Candidula unifasciata</name>
    <dbReference type="NCBI Taxonomy" id="100452"/>
    <lineage>
        <taxon>Eukaryota</taxon>
        <taxon>Metazoa</taxon>
        <taxon>Spiralia</taxon>
        <taxon>Lophotrochozoa</taxon>
        <taxon>Mollusca</taxon>
        <taxon>Gastropoda</taxon>
        <taxon>Heterobranchia</taxon>
        <taxon>Euthyneura</taxon>
        <taxon>Panpulmonata</taxon>
        <taxon>Eupulmonata</taxon>
        <taxon>Stylommatophora</taxon>
        <taxon>Helicina</taxon>
        <taxon>Helicoidea</taxon>
        <taxon>Geomitridae</taxon>
        <taxon>Candidula</taxon>
    </lineage>
</organism>
<dbReference type="GO" id="GO:0005737">
    <property type="term" value="C:cytoplasm"/>
    <property type="evidence" value="ECO:0007669"/>
    <property type="project" value="TreeGrafter"/>
</dbReference>
<evidence type="ECO:0000256" key="8">
    <source>
        <dbReference type="RuleBase" id="RU000461"/>
    </source>
</evidence>
<dbReference type="GO" id="GO:0006082">
    <property type="term" value="P:organic acid metabolic process"/>
    <property type="evidence" value="ECO:0007669"/>
    <property type="project" value="TreeGrafter"/>
</dbReference>
<evidence type="ECO:0000256" key="2">
    <source>
        <dbReference type="ARBA" id="ARBA00010617"/>
    </source>
</evidence>
<comment type="similarity">
    <text evidence="2 8">Belongs to the cytochrome P450 family.</text>
</comment>
<evidence type="ECO:0000256" key="7">
    <source>
        <dbReference type="PIRSR" id="PIRSR602401-1"/>
    </source>
</evidence>
<dbReference type="GO" id="GO:0020037">
    <property type="term" value="F:heme binding"/>
    <property type="evidence" value="ECO:0007669"/>
    <property type="project" value="InterPro"/>
</dbReference>
<dbReference type="EMBL" id="CAJHNH020000105">
    <property type="protein sequence ID" value="CAG5115331.1"/>
    <property type="molecule type" value="Genomic_DNA"/>
</dbReference>
<dbReference type="GO" id="GO:0005506">
    <property type="term" value="F:iron ion binding"/>
    <property type="evidence" value="ECO:0007669"/>
    <property type="project" value="InterPro"/>
</dbReference>
<accession>A0A8S3YIQ9</accession>
<keyword evidence="4 8" id="KW-0560">Oxidoreductase</keyword>
<evidence type="ECO:0000256" key="4">
    <source>
        <dbReference type="ARBA" id="ARBA00023002"/>
    </source>
</evidence>
<feature type="binding site" description="axial binding residue" evidence="7">
    <location>
        <position position="437"/>
    </location>
    <ligand>
        <name>heme</name>
        <dbReference type="ChEBI" id="CHEBI:30413"/>
    </ligand>
    <ligandPart>
        <name>Fe</name>
        <dbReference type="ChEBI" id="CHEBI:18248"/>
    </ligandPart>
</feature>
<dbReference type="Gene3D" id="1.10.630.10">
    <property type="entry name" value="Cytochrome P450"/>
    <property type="match status" value="1"/>
</dbReference>
<keyword evidence="11" id="KW-1185">Reference proteome</keyword>
<dbReference type="PROSITE" id="PS00086">
    <property type="entry name" value="CYTOCHROME_P450"/>
    <property type="match status" value="1"/>
</dbReference>
<comment type="cofactor">
    <cofactor evidence="1 7">
        <name>heme</name>
        <dbReference type="ChEBI" id="CHEBI:30413"/>
    </cofactor>
</comment>
<dbReference type="FunFam" id="1.10.630.10:FF:000036">
    <property type="entry name" value="CYtochrome P450 family"/>
    <property type="match status" value="1"/>
</dbReference>
<feature type="chain" id="PRO_5035842263" description="Cytochrome P450" evidence="9">
    <location>
        <begin position="22"/>
        <end position="492"/>
    </location>
</feature>
<dbReference type="InterPro" id="IPR002401">
    <property type="entry name" value="Cyt_P450_E_grp-I"/>
</dbReference>
<dbReference type="PANTHER" id="PTHR24300">
    <property type="entry name" value="CYTOCHROME P450 508A4-RELATED"/>
    <property type="match status" value="1"/>
</dbReference>
<keyword evidence="9" id="KW-0732">Signal</keyword>
<dbReference type="InterPro" id="IPR050182">
    <property type="entry name" value="Cytochrome_P450_fam2"/>
</dbReference>
<dbReference type="AlphaFoldDB" id="A0A8S3YIQ9"/>
<keyword evidence="5 7" id="KW-0408">Iron</keyword>
<evidence type="ECO:0000256" key="6">
    <source>
        <dbReference type="ARBA" id="ARBA00023033"/>
    </source>
</evidence>
<dbReference type="OrthoDB" id="6081913at2759"/>
<dbReference type="GO" id="GO:0006805">
    <property type="term" value="P:xenobiotic metabolic process"/>
    <property type="evidence" value="ECO:0007669"/>
    <property type="project" value="TreeGrafter"/>
</dbReference>
<feature type="signal peptide" evidence="9">
    <location>
        <begin position="1"/>
        <end position="21"/>
    </location>
</feature>
<evidence type="ECO:0000256" key="5">
    <source>
        <dbReference type="ARBA" id="ARBA00023004"/>
    </source>
</evidence>
<dbReference type="GO" id="GO:0016712">
    <property type="term" value="F:oxidoreductase activity, acting on paired donors, with incorporation or reduction of molecular oxygen, reduced flavin or flavoprotein as one donor, and incorporation of one atom of oxygen"/>
    <property type="evidence" value="ECO:0007669"/>
    <property type="project" value="TreeGrafter"/>
</dbReference>
<dbReference type="SUPFAM" id="SSF48264">
    <property type="entry name" value="Cytochrome P450"/>
    <property type="match status" value="1"/>
</dbReference>
<evidence type="ECO:0000256" key="1">
    <source>
        <dbReference type="ARBA" id="ARBA00001971"/>
    </source>
</evidence>
<dbReference type="Proteomes" id="UP000678393">
    <property type="component" value="Unassembled WGS sequence"/>
</dbReference>
<dbReference type="PRINTS" id="PR00385">
    <property type="entry name" value="P450"/>
</dbReference>
<evidence type="ECO:0000313" key="10">
    <source>
        <dbReference type="EMBL" id="CAG5115331.1"/>
    </source>
</evidence>
<evidence type="ECO:0000256" key="3">
    <source>
        <dbReference type="ARBA" id="ARBA00022723"/>
    </source>
</evidence>
<gene>
    <name evidence="10" type="ORF">CUNI_LOCUS889</name>
</gene>
<dbReference type="InterPro" id="IPR017972">
    <property type="entry name" value="Cyt_P450_CS"/>
</dbReference>
<dbReference type="InterPro" id="IPR036396">
    <property type="entry name" value="Cyt_P450_sf"/>
</dbReference>